<evidence type="ECO:0000259" key="1">
    <source>
        <dbReference type="PROSITE" id="PS50943"/>
    </source>
</evidence>
<dbReference type="AlphaFoldDB" id="A0A9N8S3C0"/>
<evidence type="ECO:0000313" key="2">
    <source>
        <dbReference type="EMBL" id="CAG4928359.1"/>
    </source>
</evidence>
<dbReference type="GO" id="GO:0003677">
    <property type="term" value="F:DNA binding"/>
    <property type="evidence" value="ECO:0007669"/>
    <property type="project" value="InterPro"/>
</dbReference>
<feature type="domain" description="HTH cro/C1-type" evidence="1">
    <location>
        <begin position="24"/>
        <end position="63"/>
    </location>
</feature>
<protein>
    <recommendedName>
        <fullName evidence="1">HTH cro/C1-type domain-containing protein</fullName>
    </recommendedName>
</protein>
<dbReference type="Gene3D" id="1.10.260.40">
    <property type="entry name" value="lambda repressor-like DNA-binding domains"/>
    <property type="match status" value="1"/>
</dbReference>
<accession>A0A9N8S3C0</accession>
<dbReference type="CDD" id="cd00093">
    <property type="entry name" value="HTH_XRE"/>
    <property type="match status" value="1"/>
</dbReference>
<dbReference type="RefSeq" id="WP_228883994.1">
    <property type="nucleotide sequence ID" value="NZ_CAJQZC010000022.1"/>
</dbReference>
<dbReference type="SUPFAM" id="SSF47413">
    <property type="entry name" value="lambda repressor-like DNA-binding domains"/>
    <property type="match status" value="1"/>
</dbReference>
<dbReference type="InterPro" id="IPR001387">
    <property type="entry name" value="Cro/C1-type_HTH"/>
</dbReference>
<dbReference type="InterPro" id="IPR010982">
    <property type="entry name" value="Lambda_DNA-bd_dom_sf"/>
</dbReference>
<dbReference type="PROSITE" id="PS50943">
    <property type="entry name" value="HTH_CROC1"/>
    <property type="match status" value="1"/>
</dbReference>
<reference evidence="2" key="1">
    <citation type="submission" date="2021-04" db="EMBL/GenBank/DDBJ databases">
        <authorList>
            <person name="Vanwijnsberghe S."/>
        </authorList>
    </citation>
    <scope>NUCLEOTIDE SEQUENCE</scope>
    <source>
        <strain evidence="2">LMG 31841</strain>
    </source>
</reference>
<dbReference type="EMBL" id="CAJQZC010000022">
    <property type="protein sequence ID" value="CAG4928359.1"/>
    <property type="molecule type" value="Genomic_DNA"/>
</dbReference>
<dbReference type="Pfam" id="PF01381">
    <property type="entry name" value="HTH_3"/>
    <property type="match status" value="1"/>
</dbReference>
<keyword evidence="3" id="KW-1185">Reference proteome</keyword>
<dbReference type="Proteomes" id="UP000789704">
    <property type="component" value="Unassembled WGS sequence"/>
</dbReference>
<proteinExistence type="predicted"/>
<gene>
    <name evidence="2" type="ORF">LMG31841_05812</name>
</gene>
<evidence type="ECO:0000313" key="3">
    <source>
        <dbReference type="Proteomes" id="UP000789704"/>
    </source>
</evidence>
<sequence length="127" mass="13360">MKTTGEYLDAVKAKLDLPSDYATAKALGVTRASVSKWRLGHSVPDELACARIADIIGVEPIEVIAASQYERSKDEHARALWESIWGKAAGAIALNLIVCAVGLSVAPSTKAAESGNTNVSGSSLYLM</sequence>
<comment type="caution">
    <text evidence="2">The sequence shown here is derived from an EMBL/GenBank/DDBJ whole genome shotgun (WGS) entry which is preliminary data.</text>
</comment>
<organism evidence="2 3">
    <name type="scientific">Paraburkholderia saeva</name>
    <dbReference type="NCBI Taxonomy" id="2777537"/>
    <lineage>
        <taxon>Bacteria</taxon>
        <taxon>Pseudomonadati</taxon>
        <taxon>Pseudomonadota</taxon>
        <taxon>Betaproteobacteria</taxon>
        <taxon>Burkholderiales</taxon>
        <taxon>Burkholderiaceae</taxon>
        <taxon>Paraburkholderia</taxon>
    </lineage>
</organism>
<name>A0A9N8S3C0_9BURK</name>